<dbReference type="RefSeq" id="WP_259311136.1">
    <property type="nucleotide sequence ID" value="NZ_CP087164.1"/>
</dbReference>
<dbReference type="InterPro" id="IPR050090">
    <property type="entry name" value="Tyrosine_recombinase_XerCD"/>
</dbReference>
<accession>A0A9E6XZV4</accession>
<feature type="region of interest" description="Disordered" evidence="5">
    <location>
        <begin position="302"/>
        <end position="325"/>
    </location>
</feature>
<dbReference type="InterPro" id="IPR004107">
    <property type="entry name" value="Integrase_SAM-like_N"/>
</dbReference>
<dbReference type="Pfam" id="PF00589">
    <property type="entry name" value="Phage_integrase"/>
    <property type="match status" value="1"/>
</dbReference>
<keyword evidence="8" id="KW-1185">Reference proteome</keyword>
<dbReference type="GO" id="GO:0003677">
    <property type="term" value="F:DNA binding"/>
    <property type="evidence" value="ECO:0007669"/>
    <property type="project" value="UniProtKB-KW"/>
</dbReference>
<keyword evidence="2" id="KW-0229">DNA integration</keyword>
<evidence type="ECO:0000313" key="8">
    <source>
        <dbReference type="Proteomes" id="UP001162834"/>
    </source>
</evidence>
<dbReference type="PANTHER" id="PTHR30349">
    <property type="entry name" value="PHAGE INTEGRASE-RELATED"/>
    <property type="match status" value="1"/>
</dbReference>
<dbReference type="GO" id="GO:0015074">
    <property type="term" value="P:DNA integration"/>
    <property type="evidence" value="ECO:0007669"/>
    <property type="project" value="UniProtKB-KW"/>
</dbReference>
<name>A0A9E6XZV4_9ACTN</name>
<evidence type="ECO:0000259" key="6">
    <source>
        <dbReference type="PROSITE" id="PS51898"/>
    </source>
</evidence>
<evidence type="ECO:0000313" key="7">
    <source>
        <dbReference type="EMBL" id="UGS37073.1"/>
    </source>
</evidence>
<reference evidence="7" key="1">
    <citation type="journal article" date="2022" name="Int. J. Syst. Evol. Microbiol.">
        <title>Pseudomonas aegrilactucae sp. nov. and Pseudomonas morbosilactucae sp. nov., pathogens causing bacterial rot of lettuce in Japan.</title>
        <authorList>
            <person name="Sawada H."/>
            <person name="Fujikawa T."/>
            <person name="Satou M."/>
        </authorList>
    </citation>
    <scope>NUCLEOTIDE SEQUENCE</scope>
    <source>
        <strain evidence="7">0166_1</strain>
    </source>
</reference>
<evidence type="ECO:0000256" key="4">
    <source>
        <dbReference type="ARBA" id="ARBA00023172"/>
    </source>
</evidence>
<dbReference type="PROSITE" id="PS51898">
    <property type="entry name" value="TYR_RECOMBINASE"/>
    <property type="match status" value="1"/>
</dbReference>
<dbReference type="InterPro" id="IPR013762">
    <property type="entry name" value="Integrase-like_cat_sf"/>
</dbReference>
<dbReference type="Gene3D" id="1.10.443.10">
    <property type="entry name" value="Intergrase catalytic core"/>
    <property type="match status" value="1"/>
</dbReference>
<dbReference type="SUPFAM" id="SSF56349">
    <property type="entry name" value="DNA breaking-rejoining enzymes"/>
    <property type="match status" value="1"/>
</dbReference>
<dbReference type="GO" id="GO:0006310">
    <property type="term" value="P:DNA recombination"/>
    <property type="evidence" value="ECO:0007669"/>
    <property type="project" value="UniProtKB-KW"/>
</dbReference>
<evidence type="ECO:0000256" key="3">
    <source>
        <dbReference type="ARBA" id="ARBA00023125"/>
    </source>
</evidence>
<keyword evidence="4" id="KW-0233">DNA recombination</keyword>
<sequence length="325" mass="36388">MRPSGHLQVYETSEGRRFVALWRDATGKRHKKRLGKAWVKQYGTTDRGAPRWRGAHGPKPEGDWLTPREAQDQLQLLLADLVINPPPPPPKPTVSFEVAVDEWLCYVQYDRERAPTTVRDYRNTAYNQLVPHFGAERLVNTITTDDIDAYREQVLAGGRLARRTLQKHMVMLHAILKRAKRRKWVEYNAAADAERITFKRSGEFNVLTSAQVDAVAAAAAGELLRTIIVVAAYSGLRMGELRALRWRDVDFAKRSLFVRRNFTGGEERAPRSGKVRSVPMVDQALVALDALSRREANVARTASCSATSGAGTSRTTRSATASTTH</sequence>
<dbReference type="EMBL" id="CP087164">
    <property type="protein sequence ID" value="UGS37073.1"/>
    <property type="molecule type" value="Genomic_DNA"/>
</dbReference>
<protein>
    <submittedName>
        <fullName evidence="7">Tyrosine recombinase XerC</fullName>
    </submittedName>
</protein>
<organism evidence="7 8">
    <name type="scientific">Capillimicrobium parvum</name>
    <dbReference type="NCBI Taxonomy" id="2884022"/>
    <lineage>
        <taxon>Bacteria</taxon>
        <taxon>Bacillati</taxon>
        <taxon>Actinomycetota</taxon>
        <taxon>Thermoleophilia</taxon>
        <taxon>Solirubrobacterales</taxon>
        <taxon>Capillimicrobiaceae</taxon>
        <taxon>Capillimicrobium</taxon>
    </lineage>
</organism>
<dbReference type="InterPro" id="IPR010998">
    <property type="entry name" value="Integrase_recombinase_N"/>
</dbReference>
<dbReference type="InterPro" id="IPR011010">
    <property type="entry name" value="DNA_brk_join_enz"/>
</dbReference>
<dbReference type="Gene3D" id="1.10.150.130">
    <property type="match status" value="1"/>
</dbReference>
<evidence type="ECO:0000256" key="5">
    <source>
        <dbReference type="SAM" id="MobiDB-lite"/>
    </source>
</evidence>
<dbReference type="AlphaFoldDB" id="A0A9E6XZV4"/>
<dbReference type="Proteomes" id="UP001162834">
    <property type="component" value="Chromosome"/>
</dbReference>
<evidence type="ECO:0000256" key="1">
    <source>
        <dbReference type="ARBA" id="ARBA00008857"/>
    </source>
</evidence>
<keyword evidence="3" id="KW-0238">DNA-binding</keyword>
<comment type="similarity">
    <text evidence="1">Belongs to the 'phage' integrase family.</text>
</comment>
<dbReference type="Pfam" id="PF02899">
    <property type="entry name" value="Phage_int_SAM_1"/>
    <property type="match status" value="1"/>
</dbReference>
<dbReference type="KEGG" id="sbae:DSM104329_03485"/>
<proteinExistence type="inferred from homology"/>
<dbReference type="PANTHER" id="PTHR30349:SF41">
    <property type="entry name" value="INTEGRASE_RECOMBINASE PROTEIN MJ0367-RELATED"/>
    <property type="match status" value="1"/>
</dbReference>
<gene>
    <name evidence="7" type="primary">xerC_10</name>
    <name evidence="7" type="ORF">DSM104329_03485</name>
</gene>
<evidence type="ECO:0000256" key="2">
    <source>
        <dbReference type="ARBA" id="ARBA00022908"/>
    </source>
</evidence>
<feature type="domain" description="Tyr recombinase" evidence="6">
    <location>
        <begin position="202"/>
        <end position="325"/>
    </location>
</feature>
<dbReference type="InterPro" id="IPR002104">
    <property type="entry name" value="Integrase_catalytic"/>
</dbReference>